<feature type="coiled-coil region" evidence="4">
    <location>
        <begin position="41"/>
        <end position="82"/>
    </location>
</feature>
<evidence type="ECO:0000256" key="1">
    <source>
        <dbReference type="ARBA" id="ARBA00004613"/>
    </source>
</evidence>
<dbReference type="GO" id="GO:0005576">
    <property type="term" value="C:extracellular region"/>
    <property type="evidence" value="ECO:0007669"/>
    <property type="project" value="UniProtKB-SubCell"/>
</dbReference>
<feature type="domain" description="C1q" evidence="6">
    <location>
        <begin position="76"/>
        <end position="209"/>
    </location>
</feature>
<evidence type="ECO:0000256" key="5">
    <source>
        <dbReference type="SAM" id="SignalP"/>
    </source>
</evidence>
<dbReference type="PROSITE" id="PS50871">
    <property type="entry name" value="C1Q"/>
    <property type="match status" value="1"/>
</dbReference>
<keyword evidence="4" id="KW-0175">Coiled coil</keyword>
<dbReference type="RefSeq" id="XP_029003194.1">
    <property type="nucleotide sequence ID" value="XM_029147361.2"/>
</dbReference>
<comment type="subcellular location">
    <subcellularLocation>
        <location evidence="1">Secreted</location>
    </subcellularLocation>
</comment>
<dbReference type="Proteomes" id="UP000515150">
    <property type="component" value="Chromosome 4"/>
</dbReference>
<dbReference type="PANTHER" id="PTHR22923">
    <property type="entry name" value="CEREBELLIN-RELATED"/>
    <property type="match status" value="1"/>
</dbReference>
<evidence type="ECO:0000259" key="6">
    <source>
        <dbReference type="PROSITE" id="PS50871"/>
    </source>
</evidence>
<dbReference type="Pfam" id="PF00386">
    <property type="entry name" value="C1q"/>
    <property type="match status" value="1"/>
</dbReference>
<feature type="chain" id="PRO_5027873302" evidence="5">
    <location>
        <begin position="17"/>
        <end position="209"/>
    </location>
</feature>
<gene>
    <name evidence="8" type="primary">LOC114853693</name>
</gene>
<sequence length="209" mass="23393">MRAFLLLVLCLFGTWTQVENQAANDSVQTSDQTTSTDLRCRDELRDMLVEQRVQLQNTRAELQTLRDKVAKLEKNNADSKVAFSASLSTGSTGPFNTETPLVYNKVLTNISGGYNKITGIFMAPVKGVYYFRFTAFNKGGEWMGANLYHDDQKILSNGERSTGHGFMANALILQMEKGGLVYMRLPENCVLHNDHNTLNTFSGFLLYAL</sequence>
<evidence type="ECO:0000256" key="4">
    <source>
        <dbReference type="SAM" id="Coils"/>
    </source>
</evidence>
<dbReference type="GeneID" id="114853693"/>
<protein>
    <submittedName>
        <fullName evidence="8">Complement C1q tumor necrosis factor-related protein 3-like isoform X1</fullName>
    </submittedName>
</protein>
<accession>A0A6P7MB69</accession>
<dbReference type="KEGG" id="bspl:114853693"/>
<dbReference type="SMART" id="SM00110">
    <property type="entry name" value="C1Q"/>
    <property type="match status" value="1"/>
</dbReference>
<dbReference type="InterPro" id="IPR001073">
    <property type="entry name" value="C1q_dom"/>
</dbReference>
<dbReference type="InterPro" id="IPR050822">
    <property type="entry name" value="Cerebellin_Synaptic_Org"/>
</dbReference>
<keyword evidence="3 5" id="KW-0732">Signal</keyword>
<organism evidence="7 8">
    <name type="scientific">Betta splendens</name>
    <name type="common">Siamese fighting fish</name>
    <dbReference type="NCBI Taxonomy" id="158456"/>
    <lineage>
        <taxon>Eukaryota</taxon>
        <taxon>Metazoa</taxon>
        <taxon>Chordata</taxon>
        <taxon>Craniata</taxon>
        <taxon>Vertebrata</taxon>
        <taxon>Euteleostomi</taxon>
        <taxon>Actinopterygii</taxon>
        <taxon>Neopterygii</taxon>
        <taxon>Teleostei</taxon>
        <taxon>Neoteleostei</taxon>
        <taxon>Acanthomorphata</taxon>
        <taxon>Anabantaria</taxon>
        <taxon>Anabantiformes</taxon>
        <taxon>Anabantoidei</taxon>
        <taxon>Osphronemidae</taxon>
        <taxon>Betta</taxon>
    </lineage>
</organism>
<dbReference type="InParanoid" id="A0A6P7MB69"/>
<dbReference type="InterPro" id="IPR008983">
    <property type="entry name" value="Tumour_necrosis_fac-like_dom"/>
</dbReference>
<dbReference type="PANTHER" id="PTHR22923:SF102">
    <property type="entry name" value="CEREBELLIN 13-RELATED"/>
    <property type="match status" value="1"/>
</dbReference>
<name>A0A6P7MB69_BETSP</name>
<dbReference type="OrthoDB" id="6154955at2759"/>
<dbReference type="AlphaFoldDB" id="A0A6P7MB69"/>
<evidence type="ECO:0000256" key="2">
    <source>
        <dbReference type="ARBA" id="ARBA00022525"/>
    </source>
</evidence>
<keyword evidence="2" id="KW-0964">Secreted</keyword>
<proteinExistence type="predicted"/>
<dbReference type="Gene3D" id="2.60.120.40">
    <property type="match status" value="1"/>
</dbReference>
<feature type="signal peptide" evidence="5">
    <location>
        <begin position="1"/>
        <end position="16"/>
    </location>
</feature>
<keyword evidence="7" id="KW-1185">Reference proteome</keyword>
<dbReference type="PRINTS" id="PR00007">
    <property type="entry name" value="COMPLEMNTC1Q"/>
</dbReference>
<reference evidence="8" key="1">
    <citation type="submission" date="2025-08" db="UniProtKB">
        <authorList>
            <consortium name="RefSeq"/>
        </authorList>
    </citation>
    <scope>IDENTIFICATION</scope>
</reference>
<evidence type="ECO:0000313" key="8">
    <source>
        <dbReference type="RefSeq" id="XP_029003194.1"/>
    </source>
</evidence>
<dbReference type="SUPFAM" id="SSF49842">
    <property type="entry name" value="TNF-like"/>
    <property type="match status" value="1"/>
</dbReference>
<evidence type="ECO:0000313" key="7">
    <source>
        <dbReference type="Proteomes" id="UP000515150"/>
    </source>
</evidence>
<evidence type="ECO:0000256" key="3">
    <source>
        <dbReference type="ARBA" id="ARBA00022729"/>
    </source>
</evidence>